<dbReference type="Proteomes" id="UP001320876">
    <property type="component" value="Unassembled WGS sequence"/>
</dbReference>
<evidence type="ECO:0008006" key="4">
    <source>
        <dbReference type="Google" id="ProtNLM"/>
    </source>
</evidence>
<organism evidence="2 3">
    <name type="scientific">Luteolibacter arcticus</name>
    <dbReference type="NCBI Taxonomy" id="1581411"/>
    <lineage>
        <taxon>Bacteria</taxon>
        <taxon>Pseudomonadati</taxon>
        <taxon>Verrucomicrobiota</taxon>
        <taxon>Verrucomicrobiia</taxon>
        <taxon>Verrucomicrobiales</taxon>
        <taxon>Verrucomicrobiaceae</taxon>
        <taxon>Luteolibacter</taxon>
    </lineage>
</organism>
<evidence type="ECO:0000313" key="2">
    <source>
        <dbReference type="EMBL" id="MCW1922219.1"/>
    </source>
</evidence>
<sequence>MKLKHSLLTLLAAAMFPAMPVHATVDSTVTGLNLTLRVQGAFTENGDVQTGKVEVVRLGAKQIIELLGDLFEEDYPAGSKLFITVDGDVWIVNKKGEFLDDISEFVSADLDFTIEVFKGTFNVETEEEKSVIHFVIGFLINIPDDIKVPARGVMGVGNGIEIALSGIAKENFTGGKPKPDGSQTFHGTVNAGLSGTGSVDGADAVVEGSVTLNGKETVEDE</sequence>
<dbReference type="RefSeq" id="WP_264486328.1">
    <property type="nucleotide sequence ID" value="NZ_JAPDDT010000002.1"/>
</dbReference>
<comment type="caution">
    <text evidence="2">The sequence shown here is derived from an EMBL/GenBank/DDBJ whole genome shotgun (WGS) entry which is preliminary data.</text>
</comment>
<feature type="signal peptide" evidence="1">
    <location>
        <begin position="1"/>
        <end position="23"/>
    </location>
</feature>
<keyword evidence="3" id="KW-1185">Reference proteome</keyword>
<accession>A0ABT3GF84</accession>
<feature type="chain" id="PRO_5047411722" description="DUF5666 domain-containing protein" evidence="1">
    <location>
        <begin position="24"/>
        <end position="221"/>
    </location>
</feature>
<evidence type="ECO:0000256" key="1">
    <source>
        <dbReference type="SAM" id="SignalP"/>
    </source>
</evidence>
<evidence type="ECO:0000313" key="3">
    <source>
        <dbReference type="Proteomes" id="UP001320876"/>
    </source>
</evidence>
<reference evidence="2 3" key="1">
    <citation type="submission" date="2022-10" db="EMBL/GenBank/DDBJ databases">
        <title>Luteolibacter arcticus strain CCTCC AB 2014275, whole genome shotgun sequencing project.</title>
        <authorList>
            <person name="Zhao G."/>
            <person name="Shen L."/>
        </authorList>
    </citation>
    <scope>NUCLEOTIDE SEQUENCE [LARGE SCALE GENOMIC DNA]</scope>
    <source>
        <strain evidence="2 3">CCTCC AB 2014275</strain>
    </source>
</reference>
<gene>
    <name evidence="2" type="ORF">OKA05_06620</name>
</gene>
<keyword evidence="1" id="KW-0732">Signal</keyword>
<name>A0ABT3GF84_9BACT</name>
<dbReference type="EMBL" id="JAPDDT010000002">
    <property type="protein sequence ID" value="MCW1922219.1"/>
    <property type="molecule type" value="Genomic_DNA"/>
</dbReference>
<protein>
    <recommendedName>
        <fullName evidence="4">DUF5666 domain-containing protein</fullName>
    </recommendedName>
</protein>
<proteinExistence type="predicted"/>